<feature type="compositionally biased region" description="Basic and acidic residues" evidence="1">
    <location>
        <begin position="40"/>
        <end position="55"/>
    </location>
</feature>
<evidence type="ECO:0000313" key="2">
    <source>
        <dbReference type="EMBL" id="KAL2865752.1"/>
    </source>
</evidence>
<keyword evidence="3" id="KW-1185">Reference proteome</keyword>
<name>A0ABR4LQV0_9EURO</name>
<evidence type="ECO:0000256" key="1">
    <source>
        <dbReference type="SAM" id="MobiDB-lite"/>
    </source>
</evidence>
<dbReference type="GeneID" id="98139904"/>
<proteinExistence type="predicted"/>
<reference evidence="2 3" key="1">
    <citation type="submission" date="2024-07" db="EMBL/GenBank/DDBJ databases">
        <title>Section-level genome sequencing and comparative genomics of Aspergillus sections Usti and Cavernicolus.</title>
        <authorList>
            <consortium name="Lawrence Berkeley National Laboratory"/>
            <person name="Nybo J.L."/>
            <person name="Vesth T.C."/>
            <person name="Theobald S."/>
            <person name="Frisvad J.C."/>
            <person name="Larsen T.O."/>
            <person name="Kjaerboelling I."/>
            <person name="Rothschild-Mancinelli K."/>
            <person name="Lyhne E.K."/>
            <person name="Kogle M.E."/>
            <person name="Barry K."/>
            <person name="Clum A."/>
            <person name="Na H."/>
            <person name="Ledsgaard L."/>
            <person name="Lin J."/>
            <person name="Lipzen A."/>
            <person name="Kuo A."/>
            <person name="Riley R."/>
            <person name="Mondo S."/>
            <person name="Labutti K."/>
            <person name="Haridas S."/>
            <person name="Pangalinan J."/>
            <person name="Salamov A.A."/>
            <person name="Simmons B.A."/>
            <person name="Magnuson J.K."/>
            <person name="Chen J."/>
            <person name="Drula E."/>
            <person name="Henrissat B."/>
            <person name="Wiebenga A."/>
            <person name="Lubbers R.J."/>
            <person name="Gomes A.C."/>
            <person name="Macurrencykelacurrency M.R."/>
            <person name="Stajich J."/>
            <person name="Grigoriev I.V."/>
            <person name="Mortensen U.H."/>
            <person name="De Vries R.P."/>
            <person name="Baker S.E."/>
            <person name="Andersen M.R."/>
        </authorList>
    </citation>
    <scope>NUCLEOTIDE SEQUENCE [LARGE SCALE GENOMIC DNA]</scope>
    <source>
        <strain evidence="2 3">CBS 449.75</strain>
    </source>
</reference>
<dbReference type="EMBL" id="JBFXLQ010000029">
    <property type="protein sequence ID" value="KAL2865752.1"/>
    <property type="molecule type" value="Genomic_DNA"/>
</dbReference>
<comment type="caution">
    <text evidence="2">The sequence shown here is derived from an EMBL/GenBank/DDBJ whole genome shotgun (WGS) entry which is preliminary data.</text>
</comment>
<protein>
    <submittedName>
        <fullName evidence="2">Uncharacterized protein</fullName>
    </submittedName>
</protein>
<accession>A0ABR4LQV0</accession>
<gene>
    <name evidence="2" type="ORF">BJX67DRAFT_154522</name>
</gene>
<evidence type="ECO:0000313" key="3">
    <source>
        <dbReference type="Proteomes" id="UP001610432"/>
    </source>
</evidence>
<organism evidence="2 3">
    <name type="scientific">Aspergillus lucknowensis</name>
    <dbReference type="NCBI Taxonomy" id="176173"/>
    <lineage>
        <taxon>Eukaryota</taxon>
        <taxon>Fungi</taxon>
        <taxon>Dikarya</taxon>
        <taxon>Ascomycota</taxon>
        <taxon>Pezizomycotina</taxon>
        <taxon>Eurotiomycetes</taxon>
        <taxon>Eurotiomycetidae</taxon>
        <taxon>Eurotiales</taxon>
        <taxon>Aspergillaceae</taxon>
        <taxon>Aspergillus</taxon>
        <taxon>Aspergillus subgen. Nidulantes</taxon>
    </lineage>
</organism>
<dbReference type="Proteomes" id="UP001610432">
    <property type="component" value="Unassembled WGS sequence"/>
</dbReference>
<dbReference type="RefSeq" id="XP_070884731.1">
    <property type="nucleotide sequence ID" value="XM_071024832.1"/>
</dbReference>
<feature type="region of interest" description="Disordered" evidence="1">
    <location>
        <begin position="40"/>
        <end position="66"/>
    </location>
</feature>
<sequence>MSLYEIPHNAWFAANRIQATACTGFVAVTHAVRWERKLDPHHRWSDPPSTLHRDVPASLPLPAGVSEDDLPTVQRSEFGGKPLASAGMVTPMFLARSGDANEFQARRDPLPFCGHPVSCSLRLGRSSHQDRTVGGKPLCRGRHGSLHGLWLRKLGGAARRIVTIPLGPWSTIAFYFRCDNPSLLTS</sequence>